<evidence type="ECO:0000259" key="11">
    <source>
        <dbReference type="PROSITE" id="PS50089"/>
    </source>
</evidence>
<dbReference type="EC" id="2.3.2.27" evidence="4"/>
<evidence type="ECO:0000256" key="1">
    <source>
        <dbReference type="ARBA" id="ARBA00000900"/>
    </source>
</evidence>
<dbReference type="InterPro" id="IPR004162">
    <property type="entry name" value="SINA-like_animal"/>
</dbReference>
<comment type="similarity">
    <text evidence="3">Belongs to the SINA (Seven in absentia) family.</text>
</comment>
<evidence type="ECO:0000256" key="8">
    <source>
        <dbReference type="ARBA" id="ARBA00022786"/>
    </source>
</evidence>
<dbReference type="GO" id="GO:0008270">
    <property type="term" value="F:zinc ion binding"/>
    <property type="evidence" value="ECO:0007669"/>
    <property type="project" value="UniProtKB-KW"/>
</dbReference>
<evidence type="ECO:0000256" key="5">
    <source>
        <dbReference type="ARBA" id="ARBA00022679"/>
    </source>
</evidence>
<sequence>MATIINEMVQENIDEPFKIIDIEQLEQNNICHNCHKLLNVIPIYGLQQEDDTIKEVCGRCLHITEKHKGAKWRQISYEKIAQHMTFPCCYKMEGCNSVLTWDTVLDHEVGCPKAFLVCPVNDNGVYKGLNCLWKGNTAELQKHIEDEHGELIINPPFLEELPKQNQIYFTYVNKKIVMIVILKESDNNYFSCVFFNGSDVETQYYKYQVELIDESKTSSIILRKYRLEPYGNFLAILADKKKLLDINLEVVKPMINQQGKIFSARFGLAMKNKRDVNQIDKENNVTSTKISKTVPSNMKNHVPDENLLAELECPVCNEYMVPPIYICGNGHSLCNECIEKVQSCPNCRSSLASKTRNFTVEKLTTKVNYPCRNRDIGCGFSTTSDNIRDHEKNCDLADTVCIFKCGEKFKRTSLLGHINTAHKEGVIQLNVVNTLNILHKKETTLVVSAFGEMFRLSIKTIQSAAGSAEFIFKLNVQHMDEVNQHSVYRYKFDFIDQSDEGRSTTIMSTTQPISEKPLKLNHVTVPYHVIKAASKENKLYYRLNMYSGKRKRLSNV</sequence>
<dbReference type="OrthoDB" id="4788989at2759"/>
<reference evidence="13" key="1">
    <citation type="submission" date="2022-01" db="EMBL/GenBank/DDBJ databases">
        <authorList>
            <person name="King R."/>
        </authorList>
    </citation>
    <scope>NUCLEOTIDE SEQUENCE</scope>
</reference>
<dbReference type="PANTHER" id="PTHR45877">
    <property type="entry name" value="E3 UBIQUITIN-PROTEIN LIGASE SIAH2"/>
    <property type="match status" value="1"/>
</dbReference>
<dbReference type="PANTHER" id="PTHR45877:SF2">
    <property type="entry name" value="E3 UBIQUITIN-PROTEIN LIGASE SINA-RELATED"/>
    <property type="match status" value="1"/>
</dbReference>
<dbReference type="InterPro" id="IPR013010">
    <property type="entry name" value="Znf_SIAH"/>
</dbReference>
<proteinExistence type="inferred from homology"/>
<evidence type="ECO:0000256" key="6">
    <source>
        <dbReference type="ARBA" id="ARBA00022723"/>
    </source>
</evidence>
<dbReference type="GO" id="GO:0031624">
    <property type="term" value="F:ubiquitin conjugating enzyme binding"/>
    <property type="evidence" value="ECO:0007669"/>
    <property type="project" value="TreeGrafter"/>
</dbReference>
<organism evidence="13 14">
    <name type="scientific">Diabrotica balteata</name>
    <name type="common">Banded cucumber beetle</name>
    <dbReference type="NCBI Taxonomy" id="107213"/>
    <lineage>
        <taxon>Eukaryota</taxon>
        <taxon>Metazoa</taxon>
        <taxon>Ecdysozoa</taxon>
        <taxon>Arthropoda</taxon>
        <taxon>Hexapoda</taxon>
        <taxon>Insecta</taxon>
        <taxon>Pterygota</taxon>
        <taxon>Neoptera</taxon>
        <taxon>Endopterygota</taxon>
        <taxon>Coleoptera</taxon>
        <taxon>Polyphaga</taxon>
        <taxon>Cucujiformia</taxon>
        <taxon>Chrysomeloidea</taxon>
        <taxon>Chrysomelidae</taxon>
        <taxon>Galerucinae</taxon>
        <taxon>Diabroticina</taxon>
        <taxon>Diabroticites</taxon>
        <taxon>Diabrotica</taxon>
    </lineage>
</organism>
<gene>
    <name evidence="13" type="ORF">DIABBA_LOCUS5108</name>
</gene>
<protein>
    <recommendedName>
        <fullName evidence="4">RING-type E3 ubiquitin transferase</fullName>
        <ecNumber evidence="4">2.3.2.27</ecNumber>
    </recommendedName>
</protein>
<evidence type="ECO:0000256" key="3">
    <source>
        <dbReference type="ARBA" id="ARBA00009119"/>
    </source>
</evidence>
<dbReference type="PROSITE" id="PS51081">
    <property type="entry name" value="ZF_SIAH"/>
    <property type="match status" value="2"/>
</dbReference>
<comment type="pathway">
    <text evidence="2">Protein modification; protein ubiquitination.</text>
</comment>
<keyword evidence="14" id="KW-1185">Reference proteome</keyword>
<keyword evidence="5" id="KW-0808">Transferase</keyword>
<evidence type="ECO:0000256" key="4">
    <source>
        <dbReference type="ARBA" id="ARBA00012483"/>
    </source>
</evidence>
<evidence type="ECO:0000256" key="7">
    <source>
        <dbReference type="ARBA" id="ARBA00022771"/>
    </source>
</evidence>
<dbReference type="Gene3D" id="3.30.40.10">
    <property type="entry name" value="Zinc/RING finger domain, C3HC4 (zinc finger)"/>
    <property type="match status" value="3"/>
</dbReference>
<evidence type="ECO:0000313" key="13">
    <source>
        <dbReference type="EMBL" id="CAG9831526.1"/>
    </source>
</evidence>
<keyword evidence="8" id="KW-0833">Ubl conjugation pathway</keyword>
<evidence type="ECO:0000256" key="2">
    <source>
        <dbReference type="ARBA" id="ARBA00004906"/>
    </source>
</evidence>
<dbReference type="AlphaFoldDB" id="A0A9N9ST31"/>
<dbReference type="InterPro" id="IPR013083">
    <property type="entry name" value="Znf_RING/FYVE/PHD"/>
</dbReference>
<keyword evidence="9" id="KW-0862">Zinc</keyword>
<dbReference type="Pfam" id="PF21361">
    <property type="entry name" value="Sina_ZnF"/>
    <property type="match status" value="2"/>
</dbReference>
<feature type="domain" description="RING-type" evidence="11">
    <location>
        <begin position="313"/>
        <end position="348"/>
    </location>
</feature>
<dbReference type="InterPro" id="IPR049548">
    <property type="entry name" value="Sina-like_RING"/>
</dbReference>
<name>A0A9N9ST31_DIABA</name>
<accession>A0A9N9ST31</accession>
<dbReference type="SUPFAM" id="SSF49599">
    <property type="entry name" value="TRAF domain-like"/>
    <property type="match status" value="2"/>
</dbReference>
<feature type="domain" description="SIAH-type" evidence="12">
    <location>
        <begin position="366"/>
        <end position="423"/>
    </location>
</feature>
<dbReference type="EMBL" id="OU898278">
    <property type="protein sequence ID" value="CAG9831526.1"/>
    <property type="molecule type" value="Genomic_DNA"/>
</dbReference>
<evidence type="ECO:0000259" key="12">
    <source>
        <dbReference type="PROSITE" id="PS51081"/>
    </source>
</evidence>
<dbReference type="InterPro" id="IPR001841">
    <property type="entry name" value="Znf_RING"/>
</dbReference>
<evidence type="ECO:0000313" key="14">
    <source>
        <dbReference type="Proteomes" id="UP001153709"/>
    </source>
</evidence>
<dbReference type="GO" id="GO:0061630">
    <property type="term" value="F:ubiquitin protein ligase activity"/>
    <property type="evidence" value="ECO:0007669"/>
    <property type="project" value="UniProtKB-EC"/>
</dbReference>
<keyword evidence="6" id="KW-0479">Metal-binding</keyword>
<evidence type="ECO:0000256" key="10">
    <source>
        <dbReference type="PROSITE-ProRule" id="PRU00455"/>
    </source>
</evidence>
<dbReference type="Pfam" id="PF21362">
    <property type="entry name" value="Sina_RING"/>
    <property type="match status" value="1"/>
</dbReference>
<feature type="domain" description="SIAH-type" evidence="12">
    <location>
        <begin position="83"/>
        <end position="149"/>
    </location>
</feature>
<dbReference type="GO" id="GO:0043161">
    <property type="term" value="P:proteasome-mediated ubiquitin-dependent protein catabolic process"/>
    <property type="evidence" value="ECO:0007669"/>
    <property type="project" value="TreeGrafter"/>
</dbReference>
<dbReference type="GO" id="GO:0005737">
    <property type="term" value="C:cytoplasm"/>
    <property type="evidence" value="ECO:0007669"/>
    <property type="project" value="TreeGrafter"/>
</dbReference>
<dbReference type="PROSITE" id="PS50089">
    <property type="entry name" value="ZF_RING_2"/>
    <property type="match status" value="1"/>
</dbReference>
<dbReference type="SUPFAM" id="SSF57850">
    <property type="entry name" value="RING/U-box"/>
    <property type="match status" value="1"/>
</dbReference>
<dbReference type="Proteomes" id="UP001153709">
    <property type="component" value="Chromosome 3"/>
</dbReference>
<evidence type="ECO:0000256" key="9">
    <source>
        <dbReference type="ARBA" id="ARBA00022833"/>
    </source>
</evidence>
<keyword evidence="7 10" id="KW-0863">Zinc-finger</keyword>
<comment type="catalytic activity">
    <reaction evidence="1">
        <text>S-ubiquitinyl-[E2 ubiquitin-conjugating enzyme]-L-cysteine + [acceptor protein]-L-lysine = [E2 ubiquitin-conjugating enzyme]-L-cysteine + N(6)-ubiquitinyl-[acceptor protein]-L-lysine.</text>
        <dbReference type="EC" id="2.3.2.27"/>
    </reaction>
</comment>